<dbReference type="PANTHER" id="PTHR24177">
    <property type="entry name" value="CASKIN"/>
    <property type="match status" value="1"/>
</dbReference>
<feature type="repeat" description="ANK" evidence="1">
    <location>
        <begin position="143"/>
        <end position="175"/>
    </location>
</feature>
<feature type="transmembrane region" description="Helical" evidence="3">
    <location>
        <begin position="551"/>
        <end position="569"/>
    </location>
</feature>
<accession>A0ABM4VZJ3</accession>
<dbReference type="InterPro" id="IPR002110">
    <property type="entry name" value="Ankyrin_rpt"/>
</dbReference>
<reference evidence="6" key="1">
    <citation type="submission" date="2025-08" db="UniProtKB">
        <authorList>
            <consortium name="RefSeq"/>
        </authorList>
    </citation>
    <scope>IDENTIFICATION</scope>
    <source>
        <tissue evidence="6">Leaves</tissue>
    </source>
</reference>
<evidence type="ECO:0000259" key="4">
    <source>
        <dbReference type="Pfam" id="PF13962"/>
    </source>
</evidence>
<dbReference type="Pfam" id="PF12796">
    <property type="entry name" value="Ank_2"/>
    <property type="match status" value="1"/>
</dbReference>
<feature type="transmembrane region" description="Helical" evidence="3">
    <location>
        <begin position="589"/>
        <end position="610"/>
    </location>
</feature>
<keyword evidence="3" id="KW-0472">Membrane</keyword>
<evidence type="ECO:0000256" key="1">
    <source>
        <dbReference type="PROSITE-ProRule" id="PRU00023"/>
    </source>
</evidence>
<proteinExistence type="predicted"/>
<dbReference type="RefSeq" id="XP_071924956.1">
    <property type="nucleotide sequence ID" value="XM_072068855.1"/>
</dbReference>
<dbReference type="Proteomes" id="UP001652660">
    <property type="component" value="Chromosome 10c"/>
</dbReference>
<dbReference type="PROSITE" id="PS50088">
    <property type="entry name" value="ANK_REPEAT"/>
    <property type="match status" value="1"/>
</dbReference>
<keyword evidence="3" id="KW-1133">Transmembrane helix</keyword>
<protein>
    <recommendedName>
        <fullName evidence="4">PGG domain-containing protein</fullName>
    </recommendedName>
</protein>
<feature type="domain" description="PGG" evidence="4">
    <location>
        <begin position="541"/>
        <end position="652"/>
    </location>
</feature>
<dbReference type="Pfam" id="PF13962">
    <property type="entry name" value="PGG"/>
    <property type="match status" value="1"/>
</dbReference>
<dbReference type="InterPro" id="IPR036770">
    <property type="entry name" value="Ankyrin_rpt-contain_sf"/>
</dbReference>
<dbReference type="Gene3D" id="1.25.40.20">
    <property type="entry name" value="Ankyrin repeat-containing domain"/>
    <property type="match status" value="2"/>
</dbReference>
<dbReference type="SUPFAM" id="SSF48403">
    <property type="entry name" value="Ankyrin repeat"/>
    <property type="match status" value="1"/>
</dbReference>
<dbReference type="GeneID" id="113712071"/>
<sequence length="779" mass="87321">MAQNDKAEKLKILMEKNTEGGEIVREAESGKNIESGESSSKAETPAERVTKEEAHKIMAGKNIEPPAGLVTDEEMRKIMKIRNDANLEALSPGGPEYPDQQITKADSANIAELYRAAMKGKWKDAKAIFRRNENAKTTKISNLGMTALHVAASCGRSEFVVELVKTLSEQQLEDRDTLGCTALHHVALAADVGAAKAMVEKNSDLPNLGDPYRLTPLYYAAKWRHPSDGKKMVDYLHQVTEDKEPCLPFTGYSSADLIVAIISSGSYDTALRTLKKYPGLVFERNHEKMSILRVLAMQPLAFRNGHKLSLWKSLIYTLVQVDAEETKHKNFHSPADVAKSTAVSFFLFLSKFSKGVRELSEIKKGHLHALRLVDFVCEEIEEKRYNSVQEYFFPNDNTPILHLATEHGVFRLVQECLNRFPDLIWYADQTTKRLLLHEAIEHRRVEIFNLMVTLIGKNTKAYAHLNDKGENNCLHLAAKLAPMPQLHSVPGPAFQMQRELQWFEAVEAIVYYELRTRKNDKGKTPRELFFDEHKDLLKDAKEWMKDTSNSCMVVTTLVATVAFAAMITVPGGNDSETGMPILARKRLFAAFSIANALSMICSAVSLLRFLSIQTSRNTVDDFLEALPKTLVRGLIFLCIAVVTMMISFGTAIGLSLESRLNWAYIPVTIVACFPAIIFIRLHLPLLLRTILFRYGPGIFGEQRNGRLWRLKKIGYRLIGSLRHRAHPRSIVGKGKLMPILVIAEDKSIKRSNEGLKAGVGFFLSGRRAAAEEIGNIEIA</sequence>
<name>A0ABM4VZJ3_COFAR</name>
<evidence type="ECO:0000313" key="6">
    <source>
        <dbReference type="RefSeq" id="XP_071924956.1"/>
    </source>
</evidence>
<evidence type="ECO:0000256" key="3">
    <source>
        <dbReference type="SAM" id="Phobius"/>
    </source>
</evidence>
<evidence type="ECO:0000313" key="5">
    <source>
        <dbReference type="Proteomes" id="UP001652660"/>
    </source>
</evidence>
<gene>
    <name evidence="6" type="primary">LOC113712071</name>
</gene>
<keyword evidence="5" id="KW-1185">Reference proteome</keyword>
<keyword evidence="1" id="KW-0040">ANK repeat</keyword>
<feature type="compositionally biased region" description="Basic and acidic residues" evidence="2">
    <location>
        <begin position="1"/>
        <end position="31"/>
    </location>
</feature>
<dbReference type="PANTHER" id="PTHR24177:SF365">
    <property type="entry name" value="ANKYRIN REPEAT-CONTAINING PROTEIN NPR4-LIKE ISOFORM X1"/>
    <property type="match status" value="1"/>
</dbReference>
<keyword evidence="3" id="KW-0812">Transmembrane</keyword>
<feature type="region of interest" description="Disordered" evidence="2">
    <location>
        <begin position="1"/>
        <end position="52"/>
    </location>
</feature>
<dbReference type="InterPro" id="IPR026961">
    <property type="entry name" value="PGG_dom"/>
</dbReference>
<feature type="transmembrane region" description="Helical" evidence="3">
    <location>
        <begin position="662"/>
        <end position="683"/>
    </location>
</feature>
<feature type="transmembrane region" description="Helical" evidence="3">
    <location>
        <begin position="630"/>
        <end position="656"/>
    </location>
</feature>
<organism evidence="5 6">
    <name type="scientific">Coffea arabica</name>
    <name type="common">Arabian coffee</name>
    <dbReference type="NCBI Taxonomy" id="13443"/>
    <lineage>
        <taxon>Eukaryota</taxon>
        <taxon>Viridiplantae</taxon>
        <taxon>Streptophyta</taxon>
        <taxon>Embryophyta</taxon>
        <taxon>Tracheophyta</taxon>
        <taxon>Spermatophyta</taxon>
        <taxon>Magnoliopsida</taxon>
        <taxon>eudicotyledons</taxon>
        <taxon>Gunneridae</taxon>
        <taxon>Pentapetalae</taxon>
        <taxon>asterids</taxon>
        <taxon>lamiids</taxon>
        <taxon>Gentianales</taxon>
        <taxon>Rubiaceae</taxon>
        <taxon>Ixoroideae</taxon>
        <taxon>Gardenieae complex</taxon>
        <taxon>Bertiereae - Coffeeae clade</taxon>
        <taxon>Coffeeae</taxon>
        <taxon>Coffea</taxon>
    </lineage>
</organism>
<dbReference type="SMART" id="SM00248">
    <property type="entry name" value="ANK"/>
    <property type="match status" value="5"/>
</dbReference>
<evidence type="ECO:0000256" key="2">
    <source>
        <dbReference type="SAM" id="MobiDB-lite"/>
    </source>
</evidence>